<evidence type="ECO:0000256" key="1">
    <source>
        <dbReference type="ARBA" id="ARBA00022741"/>
    </source>
</evidence>
<dbReference type="InterPro" id="IPR007502">
    <property type="entry name" value="Helicase-assoc_dom"/>
</dbReference>
<dbReference type="GO" id="GO:0005524">
    <property type="term" value="F:ATP binding"/>
    <property type="evidence" value="ECO:0007669"/>
    <property type="project" value="UniProtKB-KW"/>
</dbReference>
<dbReference type="SUPFAM" id="SSF52540">
    <property type="entry name" value="P-loop containing nucleoside triphosphate hydrolases"/>
    <property type="match status" value="1"/>
</dbReference>
<name>A0AAF0DVM5_9BASI</name>
<dbReference type="Gene3D" id="1.20.120.1080">
    <property type="match status" value="1"/>
</dbReference>
<dbReference type="GO" id="GO:0007059">
    <property type="term" value="P:chromosome segregation"/>
    <property type="evidence" value="ECO:0007669"/>
    <property type="project" value="InterPro"/>
</dbReference>
<dbReference type="FunFam" id="3.40.50.300:FF:001714">
    <property type="entry name" value="ATP-dependent DEAD/H RNA helicase, putative"/>
    <property type="match status" value="1"/>
</dbReference>
<dbReference type="GO" id="GO:0000444">
    <property type="term" value="C:MIS12/MIND type complex"/>
    <property type="evidence" value="ECO:0007669"/>
    <property type="project" value="InterPro"/>
</dbReference>
<dbReference type="PANTHER" id="PTHR18934:SF203">
    <property type="entry name" value="ATP-DEPENDENT RNA HELICASE A"/>
    <property type="match status" value="1"/>
</dbReference>
<dbReference type="Pfam" id="PF00271">
    <property type="entry name" value="Helicase_C"/>
    <property type="match status" value="1"/>
</dbReference>
<evidence type="ECO:0000256" key="3">
    <source>
        <dbReference type="ARBA" id="ARBA00022806"/>
    </source>
</evidence>
<dbReference type="EMBL" id="CP119953">
    <property type="protein sequence ID" value="WFC96237.1"/>
    <property type="molecule type" value="Genomic_DNA"/>
</dbReference>
<evidence type="ECO:0000313" key="11">
    <source>
        <dbReference type="Proteomes" id="UP001216638"/>
    </source>
</evidence>
<dbReference type="SMART" id="SM00490">
    <property type="entry name" value="HELICc"/>
    <property type="match status" value="1"/>
</dbReference>
<feature type="region of interest" description="Disordered" evidence="7">
    <location>
        <begin position="1083"/>
        <end position="1107"/>
    </location>
</feature>
<keyword evidence="5" id="KW-0694">RNA-binding</keyword>
<feature type="compositionally biased region" description="Pro residues" evidence="7">
    <location>
        <begin position="1249"/>
        <end position="1260"/>
    </location>
</feature>
<dbReference type="Proteomes" id="UP001216638">
    <property type="component" value="Chromosome 3"/>
</dbReference>
<proteinExistence type="inferred from homology"/>
<evidence type="ECO:0000313" key="10">
    <source>
        <dbReference type="EMBL" id="WFC96237.1"/>
    </source>
</evidence>
<keyword evidence="4" id="KW-0067">ATP-binding</keyword>
<dbReference type="PROSITE" id="PS51192">
    <property type="entry name" value="HELICASE_ATP_BIND_1"/>
    <property type="match status" value="1"/>
</dbReference>
<evidence type="ECO:0000259" key="9">
    <source>
        <dbReference type="PROSITE" id="PS51194"/>
    </source>
</evidence>
<keyword evidence="3 10" id="KW-0347">Helicase</keyword>
<evidence type="ECO:0000256" key="5">
    <source>
        <dbReference type="ARBA" id="ARBA00022884"/>
    </source>
</evidence>
<dbReference type="InterPro" id="IPR027417">
    <property type="entry name" value="P-loop_NTPase"/>
</dbReference>
<dbReference type="PROSITE" id="PS51194">
    <property type="entry name" value="HELICASE_CTER"/>
    <property type="match status" value="1"/>
</dbReference>
<dbReference type="GO" id="GO:0003724">
    <property type="term" value="F:RNA helicase activity"/>
    <property type="evidence" value="ECO:0007669"/>
    <property type="project" value="UniProtKB-EC"/>
</dbReference>
<dbReference type="Pfam" id="PF00270">
    <property type="entry name" value="DEAD"/>
    <property type="match status" value="1"/>
</dbReference>
<evidence type="ECO:0000256" key="2">
    <source>
        <dbReference type="ARBA" id="ARBA00022801"/>
    </source>
</evidence>
<gene>
    <name evidence="10" type="ORF">MBRA1_002893</name>
</gene>
<dbReference type="GO" id="GO:0051301">
    <property type="term" value="P:cell division"/>
    <property type="evidence" value="ECO:0007669"/>
    <property type="project" value="InterPro"/>
</dbReference>
<dbReference type="SMART" id="SM00487">
    <property type="entry name" value="DEXDc"/>
    <property type="match status" value="1"/>
</dbReference>
<dbReference type="CDD" id="cd17917">
    <property type="entry name" value="DEXHc_RHA-like"/>
    <property type="match status" value="1"/>
</dbReference>
<feature type="compositionally biased region" description="Basic and acidic residues" evidence="7">
    <location>
        <begin position="1094"/>
        <end position="1106"/>
    </location>
</feature>
<dbReference type="InterPro" id="IPR013218">
    <property type="entry name" value="Dsn1/Mis13"/>
</dbReference>
<dbReference type="InterPro" id="IPR014001">
    <property type="entry name" value="Helicase_ATP-bd"/>
</dbReference>
<protein>
    <submittedName>
        <fullName evidence="10">RNA helicase</fullName>
        <ecNumber evidence="10">3.6.4.13</ecNumber>
    </submittedName>
</protein>
<dbReference type="PANTHER" id="PTHR18934">
    <property type="entry name" value="ATP-DEPENDENT RNA HELICASE"/>
    <property type="match status" value="1"/>
</dbReference>
<dbReference type="InterPro" id="IPR001650">
    <property type="entry name" value="Helicase_C-like"/>
</dbReference>
<sequence>MGVPPKFISIEGYVAGQRDTIVRCTAVLDEELNIIAIGDGKTQKEAERTAALHGMLMLLDRDFIERPPPGLHGTIASKKGGELNVALSDGTTISLERAREFLDYVCHVGHFGKPEVIMNELRDKRGRRNVSMGWQAIISLGGTEVGRGAAPSKKVAQNAALLDTARILELDDREAWLRFDATYKPGMSIGRAPHVSFHISNELEEQMRNLYDAVRRSEVYSKRPRTTAAYHVAEPAAEPRREYRPFPKLSAKQHEEKSAKMLAALNAYQVEDRVAPIRAQRHSLPVMQKSGDLLVKIELNQVTVCMAATGSGKTTQVPQILLDDYILRGQGSRCNIVCTQPRRIAAISVAQRVAKERGETVGQSVGYQVRFDHKLPQPNGSITFCTTGVFLRRLQTALGESMNGQADAETETFLDSITHVVMDEVHERDVETDLLLVVIKRLLAERQRLGKPEIKLVLMSATVDPTLFQNYFAELSANHRPAPVVDIPGRSFPVEKNYLDEIYTHLQALQLPRNRGGWVWQEKNVRDYIHREITQSGGVVPGASAAIDDLELPYPLIALMIADVLSRSDDGHVLVFLPGWDEIKAVHQILLNTSAQPLLGLPFNDTNQYEIHVLHSSVPVQDQQAVFEPVRHEKIRRIILATNIAETSITIPDVVHVIDSGRVKEKRYDPERRLSSLVSAWVGTSNLNQRAGRAGRHRPGQYFGVLSRARYDALAVNQTVEMKRVDLSNVVMHIKALDIPGMSVEDVLGAAIEPPAVERVRAAMQDLERIGALDYHQNLTSLGKVLLQLPLDVSIGKMCLYGAFFRCLDPVLTLAAILTNRDPFMAPIHLKKEANEIKDSFCPPMFRSDPICVLNAFTEWLRLQSISSSQANRFLTTNMLSRPTMMQILQVKQNLFQSLDKAQIIQVIRNSTSMTPKYRRRVRETDPEFNINARSLPLLVSLIAVANSPNFAIKAGEKSYRTSQDKSCFVHPSSVCHAKFTKDKPEVSVGPEKELFAFAEKVRNTSTITSGSSGNAMTFLRGCTRLDLLNYILFGATEARALGHGLECDNWLPVSGSYDALDTLERLKAVMDACMLRVLEGIGKRPPPQAQQREQAEAEARVDNKPGSELLLAANTTLDSWNSDDEDGEDNLDQLLQNKQPIDRSLSKREIEEFEALTTGIVQILDHPRRRAHAEGAAQRAGNALADDSFTAHIERVTLAGEKRSARHEADTHRPNKALREEVVDDLVFIRESSQPGPSRAPAHAAPEPVAPRPARPTRPPVARRNSVNVKGLRRMSSLRDGTPAYPHIDVPDQVLYRHLSDQAPPVVRMKHLLNWTLHRSIPQALGEAPMPRLGKMSAHKAELALLHPIPPHAARALTEQEKQKLAETAPLLRKVIDDTLRDLNDGLIGISWLNQSKEHEPRSLQPHPRNQSNAHAAQQLEGMQQQLQAELAAWEAQEDCLQHIQAEAERYTQLAAEVREQSAKDKRRASGTGDDADEDDAIAAEIDAALASQAVEDAEHGVLWTTEDLDEATRAHLTLADEVLQAAHDLNAAALAKRDQEPGSDIPGTETDAHLRTLELRADEIEMRLHAMGQLDALAAKYLDQVATRASQALQERTSAGLASFAVPQGEEDASEPSEQQRLDALLAVVRAPSEGAPPEPAVPPADARELLRALARPQ</sequence>
<evidence type="ECO:0000256" key="6">
    <source>
        <dbReference type="ARBA" id="ARBA00060772"/>
    </source>
</evidence>
<keyword evidence="1" id="KW-0547">Nucleotide-binding</keyword>
<comment type="similarity">
    <text evidence="6">Belongs to the DExH box helicase family.</text>
</comment>
<evidence type="ECO:0000256" key="4">
    <source>
        <dbReference type="ARBA" id="ARBA00022840"/>
    </source>
</evidence>
<accession>A0AAF0DVM5</accession>
<keyword evidence="11" id="KW-1185">Reference proteome</keyword>
<feature type="region of interest" description="Disordered" evidence="7">
    <location>
        <begin position="1399"/>
        <end position="1424"/>
    </location>
</feature>
<evidence type="ECO:0000256" key="7">
    <source>
        <dbReference type="SAM" id="MobiDB-lite"/>
    </source>
</evidence>
<organism evidence="10 11">
    <name type="scientific">Malassezia brasiliensis</name>
    <dbReference type="NCBI Taxonomy" id="1821822"/>
    <lineage>
        <taxon>Eukaryota</taxon>
        <taxon>Fungi</taxon>
        <taxon>Dikarya</taxon>
        <taxon>Basidiomycota</taxon>
        <taxon>Ustilaginomycotina</taxon>
        <taxon>Malasseziomycetes</taxon>
        <taxon>Malasseziales</taxon>
        <taxon>Malasseziaceae</taxon>
        <taxon>Malassezia</taxon>
    </lineage>
</organism>
<dbReference type="SMART" id="SM00847">
    <property type="entry name" value="HA2"/>
    <property type="match status" value="1"/>
</dbReference>
<evidence type="ECO:0000259" key="8">
    <source>
        <dbReference type="PROSITE" id="PS51192"/>
    </source>
</evidence>
<dbReference type="CDD" id="cd18791">
    <property type="entry name" value="SF2_C_RHA"/>
    <property type="match status" value="1"/>
</dbReference>
<dbReference type="EC" id="3.6.4.13" evidence="10"/>
<dbReference type="Pfam" id="PF21010">
    <property type="entry name" value="HA2_C"/>
    <property type="match status" value="1"/>
</dbReference>
<reference evidence="10" key="1">
    <citation type="submission" date="2023-03" db="EMBL/GenBank/DDBJ databases">
        <title>Mating type loci evolution in Malassezia.</title>
        <authorList>
            <person name="Coelho M.A."/>
        </authorList>
    </citation>
    <scope>NUCLEOTIDE SEQUENCE</scope>
    <source>
        <strain evidence="10">CBS 14135</strain>
    </source>
</reference>
<feature type="domain" description="Helicase ATP-binding" evidence="8">
    <location>
        <begin position="294"/>
        <end position="481"/>
    </location>
</feature>
<dbReference type="Gene3D" id="3.40.50.300">
    <property type="entry name" value="P-loop containing nucleotide triphosphate hydrolases"/>
    <property type="match status" value="2"/>
</dbReference>
<keyword evidence="2 10" id="KW-0378">Hydrolase</keyword>
<dbReference type="InterPro" id="IPR011545">
    <property type="entry name" value="DEAD/DEAH_box_helicase_dom"/>
</dbReference>
<dbReference type="Pfam" id="PF08202">
    <property type="entry name" value="MIS13"/>
    <property type="match status" value="1"/>
</dbReference>
<dbReference type="FunFam" id="1.20.120.1080:FF:000002">
    <property type="entry name" value="Putative ATP-dependent RNA helicase DHX36"/>
    <property type="match status" value="1"/>
</dbReference>
<dbReference type="GO" id="GO:0016787">
    <property type="term" value="F:hydrolase activity"/>
    <property type="evidence" value="ECO:0007669"/>
    <property type="project" value="UniProtKB-KW"/>
</dbReference>
<feature type="domain" description="Helicase C-terminal" evidence="9">
    <location>
        <begin position="560"/>
        <end position="738"/>
    </location>
</feature>
<feature type="region of interest" description="Disordered" evidence="7">
    <location>
        <begin position="1458"/>
        <end position="1479"/>
    </location>
</feature>
<dbReference type="FunFam" id="3.40.50.300:FF:000526">
    <property type="entry name" value="DExH-box ATP-dependent RNA helicase DExH3"/>
    <property type="match status" value="1"/>
</dbReference>
<feature type="region of interest" description="Disordered" evidence="7">
    <location>
        <begin position="1233"/>
        <end position="1264"/>
    </location>
</feature>
<dbReference type="GO" id="GO:0003723">
    <property type="term" value="F:RNA binding"/>
    <property type="evidence" value="ECO:0007669"/>
    <property type="project" value="UniProtKB-KW"/>
</dbReference>